<dbReference type="OrthoDB" id="408177at2759"/>
<dbReference type="InParanoid" id="A0A6P7FGR2"/>
<protein>
    <submittedName>
        <fullName evidence="5">Beta-alanine-activating enzyme-like isoform X1</fullName>
    </submittedName>
</protein>
<feature type="domain" description="Pyrrolo-quinoline quinone repeat" evidence="2">
    <location>
        <begin position="609"/>
        <end position="931"/>
    </location>
</feature>
<evidence type="ECO:0000313" key="5">
    <source>
        <dbReference type="RefSeq" id="XP_028132425.1"/>
    </source>
</evidence>
<dbReference type="Proteomes" id="UP001652700">
    <property type="component" value="Unplaced"/>
</dbReference>
<dbReference type="EnsemblMetazoa" id="XM_028276624.2">
    <property type="protein sequence ID" value="XP_028132425.1"/>
    <property type="gene ID" value="LOC114327913"/>
</dbReference>
<reference evidence="3" key="2">
    <citation type="submission" date="2025-05" db="UniProtKB">
        <authorList>
            <consortium name="EnsemblMetazoa"/>
        </authorList>
    </citation>
    <scope>IDENTIFICATION</scope>
</reference>
<evidence type="ECO:0000313" key="3">
    <source>
        <dbReference type="EnsemblMetazoa" id="XP_028132425.1"/>
    </source>
</evidence>
<dbReference type="KEGG" id="dvv:114327913"/>
<accession>A0A6P7FGR2</accession>
<dbReference type="SUPFAM" id="SSF50998">
    <property type="entry name" value="Quinoprotein alcohol dehydrogenase-like"/>
    <property type="match status" value="1"/>
</dbReference>
<sequence>MNMLIKNITNLKTSDKTAILLCSTNKILDIKTYKEIYEISKKIFQTMEQFLKNTTVNCVGLLMDKNVYLPSIIISLLNLKCPFTYISAYIPNEDNVHMDYILSMNEDDIKGFKRIYELKIDEVATIYIWKNDNTTDNINRFDDIFCSVTTSGSTGKKKIVNIPYYCIESNALCLGKVFKISSNDNIFWGTPLSFDPSLIELMLALLNGATLTIVPQRVYINPPALSKTLFDVAKVTVLQMVPSVFLRWNEHTIDKIFQNSSLRLLALGGELFPKSLLKFQRNKSVLLFNLYGVTELSCWATVYQIDENTTDDISIGDCLNETVLKVCDEDLMEISEGIGEIYIGSYTRKCYINDEPRDSTLPIFRASGDLALLKNGKLYYKGRKNNVIKRFGHKINLAQIEETIFETFGLESRCVWSQQHKKILAFIVIKENHNIDVKERILDKLRSKLIHALPENSFPDYFDIIQQLPITSHGKVDTNKLETFYTISTNVPNGNVLHIFINLWCKYLGVSNGDTDYLNNYTFFEMGGNSISLMQLIEEFRTLTNNQYTDEIIAIIFEKKFADCVNVVKQISKKLVCNVECEKSMDFEITVKRPKIQPGEIEILWKYDLKACVDSSPLVFKDKDNNLRIAAGSFCNIFVILDKDGKEIFKDVLNGSIESTSTISPCLTYLYVGCYENTMYCFDLTKGRRIWEFKTGDKIKSSPVFCEKRNSIIFGSYDKHVYSLLSLDGSLCWKTEVDGSISSNLLLDETFGIFVTTTHGTCFCLQPMNGKIKWKYPCGSPIFGTPYLLPTSQIVVPSVLGVLYCLFSENGDLAWKFQADGNIFSSIMYYHDRLVFGCHDKNLYILEVNSAGCSLIQKIWLDCEISSTPCIFEQDTQEIICCCNDGTVHFVDFQHLSVMRQIKLPGAVFSSPVVYDRNVYIGCRDNNLYCLLLK</sequence>
<dbReference type="SUPFAM" id="SSF56801">
    <property type="entry name" value="Acetyl-CoA synthetase-like"/>
    <property type="match status" value="1"/>
</dbReference>
<dbReference type="InterPro" id="IPR045851">
    <property type="entry name" value="AMP-bd_C_sf"/>
</dbReference>
<dbReference type="FunCoup" id="A0A6P7FGR2">
    <property type="interactions" value="884"/>
</dbReference>
<dbReference type="AlphaFoldDB" id="A0A6P7FGR2"/>
<evidence type="ECO:0000259" key="1">
    <source>
        <dbReference type="Pfam" id="PF00501"/>
    </source>
</evidence>
<dbReference type="RefSeq" id="XP_028132425.1">
    <property type="nucleotide sequence ID" value="XM_028276624.1"/>
</dbReference>
<feature type="domain" description="AMP-dependent synthetase/ligase" evidence="1">
    <location>
        <begin position="133"/>
        <end position="346"/>
    </location>
</feature>
<dbReference type="InterPro" id="IPR036736">
    <property type="entry name" value="ACP-like_sf"/>
</dbReference>
<dbReference type="InterPro" id="IPR018391">
    <property type="entry name" value="PQQ_b-propeller_rpt"/>
</dbReference>
<name>A0A6P7FGR2_DIAVI</name>
<organism evidence="5">
    <name type="scientific">Diabrotica virgifera virgifera</name>
    <name type="common">western corn rootworm</name>
    <dbReference type="NCBI Taxonomy" id="50390"/>
    <lineage>
        <taxon>Eukaryota</taxon>
        <taxon>Metazoa</taxon>
        <taxon>Ecdysozoa</taxon>
        <taxon>Arthropoda</taxon>
        <taxon>Hexapoda</taxon>
        <taxon>Insecta</taxon>
        <taxon>Pterygota</taxon>
        <taxon>Neoptera</taxon>
        <taxon>Endopterygota</taxon>
        <taxon>Coleoptera</taxon>
        <taxon>Polyphaga</taxon>
        <taxon>Cucujiformia</taxon>
        <taxon>Chrysomeloidea</taxon>
        <taxon>Chrysomelidae</taxon>
        <taxon>Galerucinae</taxon>
        <taxon>Diabroticina</taxon>
        <taxon>Diabroticites</taxon>
        <taxon>Diabrotica</taxon>
    </lineage>
</organism>
<gene>
    <name evidence="5" type="primary">LOC114327913</name>
</gene>
<dbReference type="Gene3D" id="3.30.300.30">
    <property type="match status" value="1"/>
</dbReference>
<dbReference type="SUPFAM" id="SSF47336">
    <property type="entry name" value="ACP-like"/>
    <property type="match status" value="1"/>
</dbReference>
<dbReference type="GeneID" id="114327913"/>
<dbReference type="InterPro" id="IPR052091">
    <property type="entry name" value="Beta-ala_Activ/Resist"/>
</dbReference>
<dbReference type="PANTHER" id="PTHR44394">
    <property type="entry name" value="BETA-ALANINE-ACTIVATING ENZYME"/>
    <property type="match status" value="1"/>
</dbReference>
<dbReference type="PANTHER" id="PTHR44394:SF1">
    <property type="entry name" value="BETA-ALANINE-ACTIVATING ENZYME"/>
    <property type="match status" value="1"/>
</dbReference>
<dbReference type="InterPro" id="IPR006162">
    <property type="entry name" value="Ppantetheine_attach_site"/>
</dbReference>
<dbReference type="PROSITE" id="PS00012">
    <property type="entry name" value="PHOSPHOPANTETHEINE"/>
    <property type="match status" value="1"/>
</dbReference>
<keyword evidence="4" id="KW-1185">Reference proteome</keyword>
<dbReference type="Pfam" id="PF00501">
    <property type="entry name" value="AMP-binding"/>
    <property type="match status" value="1"/>
</dbReference>
<dbReference type="InterPro" id="IPR042099">
    <property type="entry name" value="ANL_N_sf"/>
</dbReference>
<evidence type="ECO:0000313" key="4">
    <source>
        <dbReference type="Proteomes" id="UP001652700"/>
    </source>
</evidence>
<dbReference type="GO" id="GO:0043041">
    <property type="term" value="P:amino acid activation for nonribosomal peptide biosynthetic process"/>
    <property type="evidence" value="ECO:0007669"/>
    <property type="project" value="TreeGrafter"/>
</dbReference>
<dbReference type="InterPro" id="IPR011047">
    <property type="entry name" value="Quinoprotein_ADH-like_sf"/>
</dbReference>
<reference evidence="5" key="1">
    <citation type="submission" date="2025-04" db="UniProtKB">
        <authorList>
            <consortium name="RefSeq"/>
        </authorList>
    </citation>
    <scope>IDENTIFICATION</scope>
    <source>
        <tissue evidence="5">Whole insect</tissue>
    </source>
</reference>
<dbReference type="InterPro" id="IPR000873">
    <property type="entry name" value="AMP-dep_synth/lig_dom"/>
</dbReference>
<proteinExistence type="predicted"/>
<dbReference type="Gene3D" id="2.130.10.10">
    <property type="entry name" value="YVTN repeat-like/Quinoprotein amine dehydrogenase"/>
    <property type="match status" value="3"/>
</dbReference>
<dbReference type="SMART" id="SM00564">
    <property type="entry name" value="PQQ"/>
    <property type="match status" value="4"/>
</dbReference>
<dbReference type="Gene3D" id="3.40.50.12780">
    <property type="entry name" value="N-terminal domain of ligase-like"/>
    <property type="match status" value="1"/>
</dbReference>
<dbReference type="InterPro" id="IPR015943">
    <property type="entry name" value="WD40/YVTN_repeat-like_dom_sf"/>
</dbReference>
<dbReference type="Pfam" id="PF13570">
    <property type="entry name" value="Beta-prop_ACSF4"/>
    <property type="match status" value="1"/>
</dbReference>
<evidence type="ECO:0000259" key="2">
    <source>
        <dbReference type="Pfam" id="PF13570"/>
    </source>
</evidence>
<dbReference type="InterPro" id="IPR002372">
    <property type="entry name" value="PQQ_rpt_dom"/>
</dbReference>